<dbReference type="AlphaFoldDB" id="A0A1E1KXI2"/>
<dbReference type="PANTHER" id="PTHR31845:SF21">
    <property type="entry name" value="REGULATORY PROTEIN LEU3"/>
    <property type="match status" value="1"/>
</dbReference>
<reference evidence="10" key="1">
    <citation type="submission" date="2016-03" db="EMBL/GenBank/DDBJ databases">
        <authorList>
            <person name="Ploux O."/>
        </authorList>
    </citation>
    <scope>NUCLEOTIDE SEQUENCE [LARGE SCALE GENOMIC DNA]</scope>
    <source>
        <strain evidence="10">UK7</strain>
    </source>
</reference>
<evidence type="ECO:0000256" key="2">
    <source>
        <dbReference type="ARBA" id="ARBA00022723"/>
    </source>
</evidence>
<keyword evidence="6" id="KW-0539">Nucleus</keyword>
<dbReference type="CDD" id="cd00067">
    <property type="entry name" value="GAL4"/>
    <property type="match status" value="1"/>
</dbReference>
<dbReference type="EMBL" id="FJUW01000026">
    <property type="protein sequence ID" value="CZT02937.1"/>
    <property type="molecule type" value="Genomic_DNA"/>
</dbReference>
<feature type="region of interest" description="Disordered" evidence="7">
    <location>
        <begin position="80"/>
        <end position="109"/>
    </location>
</feature>
<comment type="caution">
    <text evidence="9">The sequence shown here is derived from an EMBL/GenBank/DDBJ whole genome shotgun (WGS) entry which is preliminary data.</text>
</comment>
<dbReference type="GO" id="GO:0005634">
    <property type="term" value="C:nucleus"/>
    <property type="evidence" value="ECO:0007669"/>
    <property type="project" value="UniProtKB-SubCell"/>
</dbReference>
<dbReference type="InterPro" id="IPR001138">
    <property type="entry name" value="Zn2Cys6_DnaBD"/>
</dbReference>
<proteinExistence type="predicted"/>
<sequence length="625" mass="70957">MSQLQSPPQPSLQHQANKRHQACTCCRQVKLRCDNAQTFPAACTRCRKNNLQCQVDPSFRRIRTKNRLNEVTQELSTLQKKLAERSASEVGQSSNDPISDSTPQDGEVPSDDDFYFVSSLKDMPHPAPYMGDIELKTIQIAALFEHFHEQYNRHCPILNTNMSIATLFSHSPFLFWTIVMISSRHHPTLAFLCDALTETYRNLLEKTLMAPLNTLAPIQAGILLCVWPLNPEKQVYDPSWNYCGLVTNAAIRMGLHRSGGYRRENISPSEFRAQSKTWLACCFVNYSHMWQTGVCLLPEVPNMLTTIPSPHSKMEKEFLTRNSVLRVYAKTTAVLGNLHENIDVTFLQYLCKDLDNIREANKDIWNPEADIILLGAQLCIYTQHLERSSRRDQRKFTSAETDSSTDILANIVFGIASRLITTFTSPSSLILPHVPKHYFQMLLLASTLILKLSVAYPGIIGKMEVLVQNLIAQSFRILDSWCVREGDEYYRAARLIQALAQAQKKHQLKMKEARNALGSGITVLRDAIVTHRALRGEDEDEGPLERPSTQVRDFGVIENLNEQVVRNLDAGVEDGMHYGDAMAGLDPTAWEPRLQDAFSDWNLPWGWDPAWSQDFGIDIDENMYL</sequence>
<dbReference type="CDD" id="cd12148">
    <property type="entry name" value="fungal_TF_MHR"/>
    <property type="match status" value="1"/>
</dbReference>
<dbReference type="GO" id="GO:0000976">
    <property type="term" value="F:transcription cis-regulatory region binding"/>
    <property type="evidence" value="ECO:0007669"/>
    <property type="project" value="TreeGrafter"/>
</dbReference>
<keyword evidence="3" id="KW-0805">Transcription regulation</keyword>
<dbReference type="SUPFAM" id="SSF57701">
    <property type="entry name" value="Zn2/Cys6 DNA-binding domain"/>
    <property type="match status" value="1"/>
</dbReference>
<dbReference type="GO" id="GO:0000981">
    <property type="term" value="F:DNA-binding transcription factor activity, RNA polymerase II-specific"/>
    <property type="evidence" value="ECO:0007669"/>
    <property type="project" value="InterPro"/>
</dbReference>
<protein>
    <recommendedName>
        <fullName evidence="8">Zn(2)-C6 fungal-type domain-containing protein</fullName>
    </recommendedName>
</protein>
<dbReference type="PANTHER" id="PTHR31845">
    <property type="entry name" value="FINGER DOMAIN PROTEIN, PUTATIVE-RELATED"/>
    <property type="match status" value="1"/>
</dbReference>
<dbReference type="STRING" id="914237.A0A1E1KXI2"/>
<dbReference type="InterPro" id="IPR007219">
    <property type="entry name" value="XnlR_reg_dom"/>
</dbReference>
<keyword evidence="2" id="KW-0479">Metal-binding</keyword>
<dbReference type="GO" id="GO:0008270">
    <property type="term" value="F:zinc ion binding"/>
    <property type="evidence" value="ECO:0007669"/>
    <property type="project" value="InterPro"/>
</dbReference>
<dbReference type="InParanoid" id="A0A1E1KXI2"/>
<evidence type="ECO:0000256" key="5">
    <source>
        <dbReference type="ARBA" id="ARBA00023163"/>
    </source>
</evidence>
<evidence type="ECO:0000313" key="10">
    <source>
        <dbReference type="Proteomes" id="UP000178129"/>
    </source>
</evidence>
<dbReference type="PROSITE" id="PS00463">
    <property type="entry name" value="ZN2_CY6_FUNGAL_1"/>
    <property type="match status" value="1"/>
</dbReference>
<feature type="domain" description="Zn(2)-C6 fungal-type" evidence="8">
    <location>
        <begin position="22"/>
        <end position="55"/>
    </location>
</feature>
<evidence type="ECO:0000256" key="6">
    <source>
        <dbReference type="ARBA" id="ARBA00023242"/>
    </source>
</evidence>
<gene>
    <name evidence="9" type="ORF">RCO7_06007</name>
</gene>
<evidence type="ECO:0000256" key="4">
    <source>
        <dbReference type="ARBA" id="ARBA00023125"/>
    </source>
</evidence>
<dbReference type="InterPro" id="IPR051089">
    <property type="entry name" value="prtT"/>
</dbReference>
<dbReference type="InterPro" id="IPR036864">
    <property type="entry name" value="Zn2-C6_fun-type_DNA-bd_sf"/>
</dbReference>
<evidence type="ECO:0000313" key="9">
    <source>
        <dbReference type="EMBL" id="CZT02937.1"/>
    </source>
</evidence>
<evidence type="ECO:0000256" key="1">
    <source>
        <dbReference type="ARBA" id="ARBA00004123"/>
    </source>
</evidence>
<dbReference type="PROSITE" id="PS50048">
    <property type="entry name" value="ZN2_CY6_FUNGAL_2"/>
    <property type="match status" value="1"/>
</dbReference>
<organism evidence="9 10">
    <name type="scientific">Rhynchosporium graminicola</name>
    <dbReference type="NCBI Taxonomy" id="2792576"/>
    <lineage>
        <taxon>Eukaryota</taxon>
        <taxon>Fungi</taxon>
        <taxon>Dikarya</taxon>
        <taxon>Ascomycota</taxon>
        <taxon>Pezizomycotina</taxon>
        <taxon>Leotiomycetes</taxon>
        <taxon>Helotiales</taxon>
        <taxon>Ploettnerulaceae</taxon>
        <taxon>Rhynchosporium</taxon>
    </lineage>
</organism>
<dbReference type="Gene3D" id="4.10.240.10">
    <property type="entry name" value="Zn(2)-C6 fungal-type DNA-binding domain"/>
    <property type="match status" value="1"/>
</dbReference>
<evidence type="ECO:0000256" key="3">
    <source>
        <dbReference type="ARBA" id="ARBA00023015"/>
    </source>
</evidence>
<feature type="compositionally biased region" description="Polar residues" evidence="7">
    <location>
        <begin position="89"/>
        <end position="104"/>
    </location>
</feature>
<comment type="subcellular location">
    <subcellularLocation>
        <location evidence="1">Nucleus</location>
    </subcellularLocation>
</comment>
<keyword evidence="5" id="KW-0804">Transcription</keyword>
<dbReference type="GO" id="GO:0006351">
    <property type="term" value="P:DNA-templated transcription"/>
    <property type="evidence" value="ECO:0007669"/>
    <property type="project" value="InterPro"/>
</dbReference>
<dbReference type="Proteomes" id="UP000178129">
    <property type="component" value="Unassembled WGS sequence"/>
</dbReference>
<evidence type="ECO:0000259" key="8">
    <source>
        <dbReference type="PROSITE" id="PS50048"/>
    </source>
</evidence>
<dbReference type="SMART" id="SM00066">
    <property type="entry name" value="GAL4"/>
    <property type="match status" value="1"/>
</dbReference>
<accession>A0A1E1KXI2</accession>
<evidence type="ECO:0000256" key="7">
    <source>
        <dbReference type="SAM" id="MobiDB-lite"/>
    </source>
</evidence>
<name>A0A1E1KXI2_9HELO</name>
<dbReference type="Pfam" id="PF04082">
    <property type="entry name" value="Fungal_trans"/>
    <property type="match status" value="1"/>
</dbReference>
<keyword evidence="4" id="KW-0238">DNA-binding</keyword>
<keyword evidence="10" id="KW-1185">Reference proteome</keyword>
<dbReference type="Pfam" id="PF00172">
    <property type="entry name" value="Zn_clus"/>
    <property type="match status" value="1"/>
</dbReference>